<dbReference type="CAZy" id="GT1">
    <property type="family name" value="Glycosyltransferase Family 1"/>
</dbReference>
<evidence type="ECO:0000256" key="1">
    <source>
        <dbReference type="ARBA" id="ARBA00009995"/>
    </source>
</evidence>
<dbReference type="EMBL" id="EF508689">
    <property type="protein sequence ID" value="ABP49574.1"/>
    <property type="molecule type" value="mRNA"/>
</dbReference>
<dbReference type="FunFam" id="3.40.50.2000:FF:000019">
    <property type="entry name" value="Glycosyltransferase"/>
    <property type="match status" value="1"/>
</dbReference>
<evidence type="ECO:0000313" key="5">
    <source>
        <dbReference type="EMBL" id="ABP49574.1"/>
    </source>
</evidence>
<keyword evidence="3" id="KW-0328">Glycosyltransferase</keyword>
<dbReference type="Pfam" id="PF00201">
    <property type="entry name" value="UDPGT"/>
    <property type="match status" value="1"/>
</dbReference>
<protein>
    <recommendedName>
        <fullName evidence="4">Glycosyltransferase</fullName>
        <ecNumber evidence="4">2.4.1.-</ecNumber>
    </recommendedName>
</protein>
<dbReference type="PANTHER" id="PTHR11926">
    <property type="entry name" value="GLUCOSYL/GLUCURONOSYL TRANSFERASES"/>
    <property type="match status" value="1"/>
</dbReference>
<dbReference type="InterPro" id="IPR002213">
    <property type="entry name" value="UDP_glucos_trans"/>
</dbReference>
<reference evidence="5" key="1">
    <citation type="submission" date="2007-03" db="EMBL/GenBank/DDBJ databases">
        <title>A novel tyrosol UDP-glucosyltransferase from Rhodiola sachalinensis: Molecular cloning and characterization.</title>
        <authorList>
            <person name="Yu H.S."/>
            <person name="Zhang J.X."/>
            <person name="Ma L.Q."/>
            <person name="Li Y.F."/>
        </authorList>
    </citation>
    <scope>NUCLEOTIDE SEQUENCE</scope>
</reference>
<dbReference type="PANTHER" id="PTHR11926:SF1553">
    <property type="entry name" value="GLYCOSYLTRANSFERASE"/>
    <property type="match status" value="1"/>
</dbReference>
<proteinExistence type="evidence at transcript level"/>
<gene>
    <name evidence="5" type="primary">UGT2</name>
</gene>
<dbReference type="GO" id="GO:0080044">
    <property type="term" value="F:quercetin 7-O-glucosyltransferase activity"/>
    <property type="evidence" value="ECO:0007669"/>
    <property type="project" value="TreeGrafter"/>
</dbReference>
<dbReference type="GO" id="GO:0080043">
    <property type="term" value="F:quercetin 3-O-glucosyltransferase activity"/>
    <property type="evidence" value="ECO:0007669"/>
    <property type="project" value="TreeGrafter"/>
</dbReference>
<evidence type="ECO:0000256" key="3">
    <source>
        <dbReference type="RuleBase" id="RU003718"/>
    </source>
</evidence>
<name>A4ZZ92_RHOSK</name>
<dbReference type="PROSITE" id="PS00375">
    <property type="entry name" value="UDPGT"/>
    <property type="match status" value="1"/>
</dbReference>
<dbReference type="InterPro" id="IPR035595">
    <property type="entry name" value="UDP_glycos_trans_CS"/>
</dbReference>
<comment type="similarity">
    <text evidence="1 3">Belongs to the UDP-glycosyltransferase family.</text>
</comment>
<dbReference type="EC" id="2.4.1.-" evidence="4"/>
<accession>A4ZZ92</accession>
<evidence type="ECO:0000256" key="2">
    <source>
        <dbReference type="ARBA" id="ARBA00022679"/>
    </source>
</evidence>
<dbReference type="SMR" id="A4ZZ92"/>
<dbReference type="AlphaFoldDB" id="A4ZZ92"/>
<keyword evidence="2 3" id="KW-0808">Transferase</keyword>
<evidence type="ECO:0000256" key="4">
    <source>
        <dbReference type="RuleBase" id="RU362057"/>
    </source>
</evidence>
<dbReference type="SUPFAM" id="SSF53756">
    <property type="entry name" value="UDP-Glycosyltransferase/glycogen phosphorylase"/>
    <property type="match status" value="1"/>
</dbReference>
<dbReference type="CDD" id="cd03784">
    <property type="entry name" value="GT1_Gtf-like"/>
    <property type="match status" value="1"/>
</dbReference>
<organism evidence="5">
    <name type="scientific">Rhodiola sachalinensis</name>
    <name type="common">Sedum sachalinense</name>
    <dbReference type="NCBI Taxonomy" id="265354"/>
    <lineage>
        <taxon>Eukaryota</taxon>
        <taxon>Viridiplantae</taxon>
        <taxon>Streptophyta</taxon>
        <taxon>Embryophyta</taxon>
        <taxon>Tracheophyta</taxon>
        <taxon>Spermatophyta</taxon>
        <taxon>Magnoliopsida</taxon>
        <taxon>eudicotyledons</taxon>
        <taxon>Gunneridae</taxon>
        <taxon>Pentapetalae</taxon>
        <taxon>Saxifragales</taxon>
        <taxon>Crassulaceae</taxon>
        <taxon>Rhodiola</taxon>
    </lineage>
</organism>
<dbReference type="Gene3D" id="3.40.50.2000">
    <property type="entry name" value="Glycogen Phosphorylase B"/>
    <property type="match status" value="2"/>
</dbReference>
<sequence length="453" mass="51179">MATKKTQILILPYPIQGHINPMLQFAKRLASKSRHLILTLLLPTSHARSISSHIGSINVQPISDGADQQGQQFQTAETYLQQFQRAVPGSLDDLIRLERGHDQPQPTILIYDSFFPWALDVAHSNGLAAAPFFTQTCSVSSVYFLFKEGRLSDEMELPHGIPRLEQRDLPSFIQDKENSAHLLELLVDQFSNLDEADYVFFNTFDKLENQMVEWMARQWQVLTVGPTIPSMYLDKCVKDDRSYGLNLFKPNRESCRDWLCERRASSVIYVSFGSMAILKQEQIEEIAKCLENLQTRFIWVVRETEMAKLPSEFVEWNLSSGLGLVVTWCNQLDILAHETVGCFVTHCGWNSVLEALCLGVPMVGVPNWSDQPTNAKFVEDVWKVGVRAKEDEDGIVKSMVLEKCVRAVLEGEKGEVVRRNAGKIKRWALEAVQLGGSSDNNIAKFVTGLALKD</sequence>